<dbReference type="AlphaFoldDB" id="A0A1I3XD75"/>
<keyword evidence="1" id="KW-0378">Hydrolase</keyword>
<keyword evidence="2" id="KW-1185">Reference proteome</keyword>
<keyword evidence="1" id="KW-0347">Helicase</keyword>
<gene>
    <name evidence="1" type="ORF">SAMN04488498_103123</name>
</gene>
<accession>A0A1I3XD75</accession>
<evidence type="ECO:0000313" key="1">
    <source>
        <dbReference type="EMBL" id="SFK17021.1"/>
    </source>
</evidence>
<keyword evidence="1" id="KW-0547">Nucleotide-binding</keyword>
<proteinExistence type="predicted"/>
<evidence type="ECO:0000313" key="2">
    <source>
        <dbReference type="Proteomes" id="UP000323300"/>
    </source>
</evidence>
<name>A0A1I3XD75_9HYPH</name>
<reference evidence="1 2" key="1">
    <citation type="submission" date="2016-10" db="EMBL/GenBank/DDBJ databases">
        <authorList>
            <person name="Varghese N."/>
            <person name="Submissions S."/>
        </authorList>
    </citation>
    <scope>NUCLEOTIDE SEQUENCE [LARGE SCALE GENOMIC DNA]</scope>
    <source>
        <strain evidence="1 2">DSM 21822</strain>
    </source>
</reference>
<dbReference type="GO" id="GO:0004386">
    <property type="term" value="F:helicase activity"/>
    <property type="evidence" value="ECO:0007669"/>
    <property type="project" value="UniProtKB-KW"/>
</dbReference>
<keyword evidence="1" id="KW-0067">ATP-binding</keyword>
<dbReference type="EMBL" id="FOSL01000003">
    <property type="protein sequence ID" value="SFK17021.1"/>
    <property type="molecule type" value="Genomic_DNA"/>
</dbReference>
<organism evidence="1 2">
    <name type="scientific">Neomesorhizobium albiziae</name>
    <dbReference type="NCBI Taxonomy" id="335020"/>
    <lineage>
        <taxon>Bacteria</taxon>
        <taxon>Pseudomonadati</taxon>
        <taxon>Pseudomonadota</taxon>
        <taxon>Alphaproteobacteria</taxon>
        <taxon>Hyphomicrobiales</taxon>
        <taxon>Phyllobacteriaceae</taxon>
        <taxon>Neomesorhizobium</taxon>
    </lineage>
</organism>
<dbReference type="Proteomes" id="UP000323300">
    <property type="component" value="Unassembled WGS sequence"/>
</dbReference>
<dbReference type="RefSeq" id="WP_149759427.1">
    <property type="nucleotide sequence ID" value="NZ_BSPE01000008.1"/>
</dbReference>
<protein>
    <submittedName>
        <fullName evidence="1">Putative DNA primase/helicase</fullName>
    </submittedName>
</protein>
<sequence length="520" mass="56448">MNAPANVTVPRQPTRDGARPVIQYIESELPRCVTQACQAAVDAAAPIYARGTSLVRPVHIATTTHANDVRRIEGATVLVPVDKAALVEIFTTLIDWKKWDMRKDDLRSIACPSIVAETALARRGDWPFPQLRAVVSAPTLRPDGTILSNKGFDTQTGILFVSELEWPILSDQPSKRDAQAAMGVLRGLLESFPFVGPADRSAALAMILTALVRPCLPTAPLFGVNAPTPGTGKSKLVDLAAILATGQAAAVLSAPREEAELQKHVGSVLMAGDAFITLDNIEYPLRSEFLCQVLTQGAVAVRVLGESRTLKLPTGSTFCATGNSLRFAGDLTRRVVLINLDARVERPEDRVFKTDVTATAKTRRIELVSAALTVLRAFVVQRGQRIAPPLGSFEDWSNLVRSALVWIGEADPLLNAGKVRDDDPERERTAAILNALPIGDPWTVGKISRMIDLDLEQHPSQRRHDVLIDALGEFIQRGALNKQRLGHFLRKQAGRIVGGKRLVSCGHDRTNAATWTVEAV</sequence>
<dbReference type="OrthoDB" id="123525at2"/>